<dbReference type="RefSeq" id="WP_123261899.1">
    <property type="nucleotide sequence ID" value="NZ_RJTX01000001.1"/>
</dbReference>
<comment type="caution">
    <text evidence="1">The sequence shown here is derived from an EMBL/GenBank/DDBJ whole genome shotgun (WGS) entry which is preliminary data.</text>
</comment>
<gene>
    <name evidence="2" type="ORF">BCF50_0620</name>
    <name evidence="1" type="ORF">EGI05_04740</name>
</gene>
<evidence type="ECO:0000313" key="1">
    <source>
        <dbReference type="EMBL" id="ROI00195.1"/>
    </source>
</evidence>
<dbReference type="Proteomes" id="UP000269375">
    <property type="component" value="Unassembled WGS sequence"/>
</dbReference>
<evidence type="ECO:0000313" key="4">
    <source>
        <dbReference type="Proteomes" id="UP000295709"/>
    </source>
</evidence>
<dbReference type="Proteomes" id="UP000295709">
    <property type="component" value="Unassembled WGS sequence"/>
</dbReference>
<dbReference type="EMBL" id="SOQW01000001">
    <property type="protein sequence ID" value="TDX94849.1"/>
    <property type="molecule type" value="Genomic_DNA"/>
</dbReference>
<dbReference type="AlphaFoldDB" id="A0A3N0W5D6"/>
<keyword evidence="4" id="KW-1185">Reference proteome</keyword>
<protein>
    <submittedName>
        <fullName evidence="1">DUF2750 domain-containing protein</fullName>
    </submittedName>
    <submittedName>
        <fullName evidence="2">Uncharacterized protein DUF2750</fullName>
    </submittedName>
</protein>
<name>A0A3N0W5D6_9FLAO</name>
<accession>A0A3N0W5D6</accession>
<proteinExistence type="predicted"/>
<reference evidence="2 4" key="2">
    <citation type="submission" date="2019-03" db="EMBL/GenBank/DDBJ databases">
        <title>Genomic Encyclopedia of Archaeal and Bacterial Type Strains, Phase II (KMG-II): from individual species to whole genera.</title>
        <authorList>
            <person name="Goeker M."/>
        </authorList>
    </citation>
    <scope>NUCLEOTIDE SEQUENCE [LARGE SCALE GENOMIC DNA]</scope>
    <source>
        <strain evidence="2 4">DSM 15235</strain>
    </source>
</reference>
<dbReference type="EMBL" id="RJTX01000001">
    <property type="protein sequence ID" value="ROI00195.1"/>
    <property type="molecule type" value="Genomic_DNA"/>
</dbReference>
<dbReference type="InterPro" id="IPR021284">
    <property type="entry name" value="DUF2750"/>
</dbReference>
<evidence type="ECO:0000313" key="3">
    <source>
        <dbReference type="Proteomes" id="UP000269375"/>
    </source>
</evidence>
<organism evidence="1 3">
    <name type="scientific">Chryseobacterium daecheongense</name>
    <dbReference type="NCBI Taxonomy" id="192389"/>
    <lineage>
        <taxon>Bacteria</taxon>
        <taxon>Pseudomonadati</taxon>
        <taxon>Bacteroidota</taxon>
        <taxon>Flavobacteriia</taxon>
        <taxon>Flavobacteriales</taxon>
        <taxon>Weeksellaceae</taxon>
        <taxon>Chryseobacterium group</taxon>
        <taxon>Chryseobacterium</taxon>
    </lineage>
</organism>
<evidence type="ECO:0000313" key="2">
    <source>
        <dbReference type="EMBL" id="TDX94849.1"/>
    </source>
</evidence>
<dbReference type="Pfam" id="PF11042">
    <property type="entry name" value="DUF2750"/>
    <property type="match status" value="1"/>
</dbReference>
<reference evidence="1" key="1">
    <citation type="submission" date="2018-11" db="EMBL/GenBank/DDBJ databases">
        <title>Proposal to divide the Flavobacteriaceae and reorganize its genera based on Amino Acid Identity values calculated from whole genome sequences.</title>
        <authorList>
            <person name="Nicholson A.C."/>
            <person name="Gulvik C.A."/>
            <person name="Whitney A.M."/>
            <person name="Humrighouse B.W."/>
            <person name="Bell M."/>
            <person name="Holmes B."/>
            <person name="Steigerwalt A."/>
            <person name="Villarma A."/>
            <person name="Sheth M."/>
            <person name="Batra D."/>
            <person name="Pryor J."/>
            <person name="Bernardet J.-F."/>
            <person name="Hugo C."/>
            <person name="Kampfer P."/>
            <person name="Newman J."/>
            <person name="Mcquiston J.R."/>
        </authorList>
    </citation>
    <scope>NUCLEOTIDE SEQUENCE</scope>
    <source>
        <strain evidence="1">DSM 15235</strain>
    </source>
</reference>
<sequence length="152" mass="17613">MIQDHFTLVNRHKDFVKKVSTNEIVYALKDHEGYATSSSNKIEDENGDAVGIICFWSDKVRAKSCIKNEWSEYEVDELGLAEFIENWCVGMSNDGLIVGTNFDQNLYGYEIEPLDLILEIINELYSQNKQIKFKKFDGIKDLEMQVKNIFEN</sequence>
<dbReference type="OrthoDB" id="2936081at2"/>